<evidence type="ECO:0000256" key="4">
    <source>
        <dbReference type="PROSITE-ProRule" id="PRU00520"/>
    </source>
</evidence>
<evidence type="ECO:0000256" key="5">
    <source>
        <dbReference type="RuleBase" id="RU000553"/>
    </source>
</evidence>
<feature type="active site" evidence="4">
    <location>
        <position position="22"/>
    </location>
</feature>
<dbReference type="PROSITE" id="PS00150">
    <property type="entry name" value="ACYLPHOSPHATASE_1"/>
    <property type="match status" value="1"/>
</dbReference>
<dbReference type="Gene3D" id="3.30.70.100">
    <property type="match status" value="1"/>
</dbReference>
<dbReference type="PROSITE" id="PS51160">
    <property type="entry name" value="ACYLPHOSPHATASE_3"/>
    <property type="match status" value="1"/>
</dbReference>
<accession>A0A401G4I4</accession>
<feature type="active site" evidence="4">
    <location>
        <position position="41"/>
    </location>
</feature>
<reference evidence="9" key="2">
    <citation type="submission" date="2019-01" db="EMBL/GenBank/DDBJ databases">
        <title>Genome sequence of Desulfonema ishimotonii strain Tokyo 01.</title>
        <authorList>
            <person name="Fukui M."/>
        </authorList>
    </citation>
    <scope>NUCLEOTIDE SEQUENCE [LARGE SCALE GENOMIC DNA]</scope>
    <source>
        <strain evidence="9">Tokyo 01</strain>
    </source>
</reference>
<comment type="catalytic activity">
    <reaction evidence="3 4 5">
        <text>an acyl phosphate + H2O = a carboxylate + phosphate + H(+)</text>
        <dbReference type="Rhea" id="RHEA:14965"/>
        <dbReference type="ChEBI" id="CHEBI:15377"/>
        <dbReference type="ChEBI" id="CHEBI:15378"/>
        <dbReference type="ChEBI" id="CHEBI:29067"/>
        <dbReference type="ChEBI" id="CHEBI:43474"/>
        <dbReference type="ChEBI" id="CHEBI:59918"/>
        <dbReference type="EC" id="3.6.1.7"/>
    </reaction>
</comment>
<keyword evidence="4 5" id="KW-0378">Hydrolase</keyword>
<name>A0A401G4I4_9BACT</name>
<dbReference type="InterPro" id="IPR020456">
    <property type="entry name" value="Acylphosphatase"/>
</dbReference>
<evidence type="ECO:0000259" key="7">
    <source>
        <dbReference type="PROSITE" id="PS51160"/>
    </source>
</evidence>
<dbReference type="PANTHER" id="PTHR47268:SF4">
    <property type="entry name" value="ACYLPHOSPHATASE"/>
    <property type="match status" value="1"/>
</dbReference>
<dbReference type="InterPro" id="IPR001792">
    <property type="entry name" value="Acylphosphatase-like_dom"/>
</dbReference>
<protein>
    <recommendedName>
        <fullName evidence="2 4">Acylphosphatase</fullName>
        <ecNumber evidence="2 4">3.6.1.7</ecNumber>
    </recommendedName>
</protein>
<dbReference type="AlphaFoldDB" id="A0A401G4I4"/>
<comment type="similarity">
    <text evidence="1 6">Belongs to the acylphosphatase family.</text>
</comment>
<evidence type="ECO:0000256" key="2">
    <source>
        <dbReference type="ARBA" id="ARBA00012150"/>
    </source>
</evidence>
<evidence type="ECO:0000256" key="6">
    <source>
        <dbReference type="RuleBase" id="RU004168"/>
    </source>
</evidence>
<evidence type="ECO:0000256" key="1">
    <source>
        <dbReference type="ARBA" id="ARBA00005614"/>
    </source>
</evidence>
<sequence>MTEKKVRAHAIISGKVQGVFFRMETQKAVREIGDICGWVRNKSDGTVEAVFEGDENRVIRALEWCKKGSPRASVRRVDVTWGDCTNASEGFDITW</sequence>
<dbReference type="SUPFAM" id="SSF54975">
    <property type="entry name" value="Acylphosphatase/BLUF domain-like"/>
    <property type="match status" value="1"/>
</dbReference>
<comment type="caution">
    <text evidence="8">The sequence shown here is derived from an EMBL/GenBank/DDBJ whole genome shotgun (WGS) entry which is preliminary data.</text>
</comment>
<dbReference type="OrthoDB" id="5295388at2"/>
<dbReference type="PANTHER" id="PTHR47268">
    <property type="entry name" value="ACYLPHOSPHATASE"/>
    <property type="match status" value="1"/>
</dbReference>
<dbReference type="Pfam" id="PF00708">
    <property type="entry name" value="Acylphosphatase"/>
    <property type="match status" value="1"/>
</dbReference>
<feature type="domain" description="Acylphosphatase-like" evidence="7">
    <location>
        <begin position="7"/>
        <end position="95"/>
    </location>
</feature>
<dbReference type="EC" id="3.6.1.7" evidence="2 4"/>
<dbReference type="GO" id="GO:0003998">
    <property type="term" value="F:acylphosphatase activity"/>
    <property type="evidence" value="ECO:0007669"/>
    <property type="project" value="UniProtKB-EC"/>
</dbReference>
<dbReference type="InterPro" id="IPR036046">
    <property type="entry name" value="Acylphosphatase-like_dom_sf"/>
</dbReference>
<dbReference type="PROSITE" id="PS00151">
    <property type="entry name" value="ACYLPHOSPHATASE_2"/>
    <property type="match status" value="1"/>
</dbReference>
<dbReference type="Proteomes" id="UP000288096">
    <property type="component" value="Unassembled WGS sequence"/>
</dbReference>
<reference evidence="9" key="1">
    <citation type="submission" date="2017-11" db="EMBL/GenBank/DDBJ databases">
        <authorList>
            <person name="Watanabe M."/>
            <person name="Kojima H."/>
        </authorList>
    </citation>
    <scope>NUCLEOTIDE SEQUENCE [LARGE SCALE GENOMIC DNA]</scope>
    <source>
        <strain evidence="9">Tokyo 01</strain>
    </source>
</reference>
<evidence type="ECO:0000313" key="9">
    <source>
        <dbReference type="Proteomes" id="UP000288096"/>
    </source>
</evidence>
<dbReference type="InterPro" id="IPR017968">
    <property type="entry name" value="Acylphosphatase_CS"/>
</dbReference>
<proteinExistence type="inferred from homology"/>
<dbReference type="EMBL" id="BEXT01000001">
    <property type="protein sequence ID" value="GBC64124.1"/>
    <property type="molecule type" value="Genomic_DNA"/>
</dbReference>
<keyword evidence="9" id="KW-1185">Reference proteome</keyword>
<dbReference type="RefSeq" id="WP_124331124.1">
    <property type="nucleotide sequence ID" value="NZ_BEXT01000001.1"/>
</dbReference>
<evidence type="ECO:0000313" key="8">
    <source>
        <dbReference type="EMBL" id="GBC64124.1"/>
    </source>
</evidence>
<organism evidence="8 9">
    <name type="scientific">Desulfonema ishimotonii</name>
    <dbReference type="NCBI Taxonomy" id="45657"/>
    <lineage>
        <taxon>Bacteria</taxon>
        <taxon>Pseudomonadati</taxon>
        <taxon>Thermodesulfobacteriota</taxon>
        <taxon>Desulfobacteria</taxon>
        <taxon>Desulfobacterales</taxon>
        <taxon>Desulfococcaceae</taxon>
        <taxon>Desulfonema</taxon>
    </lineage>
</organism>
<gene>
    <name evidence="8" type="ORF">DENIS_5142</name>
</gene>
<evidence type="ECO:0000256" key="3">
    <source>
        <dbReference type="ARBA" id="ARBA00047645"/>
    </source>
</evidence>